<dbReference type="EMBL" id="AGFM01000006">
    <property type="protein sequence ID" value="EHJ62807.1"/>
    <property type="molecule type" value="Genomic_DNA"/>
</dbReference>
<dbReference type="InterPro" id="IPR000305">
    <property type="entry name" value="GIY-YIG_endonuc"/>
</dbReference>
<sequence length="204" mass="22371">MAAAFDFAGLPYRGFGAERGFYVYVLADPRTGFPFYIGKGKGKRALSHMPLALKGKEPNLAKAERLRSIAASGSPLIVAVVMDGLSEGHAYSIERRIIQAAKHRLTNIGPGQLGDVERFHASVQWSLAVFENADPSVPLDMLDDMTKEERADLFQSLARSARSLLCAKDKEVEASMKSNRIAERKAGEQFRKIMAQVDAGLTEK</sequence>
<evidence type="ECO:0000259" key="1">
    <source>
        <dbReference type="PROSITE" id="PS50164"/>
    </source>
</evidence>
<proteinExistence type="predicted"/>
<dbReference type="STRING" id="1088721.JI59_18505"/>
<dbReference type="CDD" id="cd10440">
    <property type="entry name" value="GIY-YIG_COG3680"/>
    <property type="match status" value="1"/>
</dbReference>
<name>G6E7I4_9SPHN</name>
<feature type="domain" description="GIY-YIG" evidence="1">
    <location>
        <begin position="19"/>
        <end position="108"/>
    </location>
</feature>
<evidence type="ECO:0000313" key="2">
    <source>
        <dbReference type="EMBL" id="EHJ62807.1"/>
    </source>
</evidence>
<accession>G6E7I4</accession>
<comment type="caution">
    <text evidence="2">The sequence shown here is derived from an EMBL/GenBank/DDBJ whole genome shotgun (WGS) entry which is preliminary data.</text>
</comment>
<reference evidence="2 3" key="1">
    <citation type="journal article" date="2012" name="J. Bacteriol.">
        <title>Genome sequence of benzo(a)pyrene-degrading bacterium Novosphingobium pentaromativorans US6-1.</title>
        <authorList>
            <person name="Luo Y.R."/>
            <person name="Kang S.G."/>
            <person name="Kim S.J."/>
            <person name="Kim M.R."/>
            <person name="Li N."/>
            <person name="Lee J.H."/>
            <person name="Kwon K.K."/>
        </authorList>
    </citation>
    <scope>NUCLEOTIDE SEQUENCE [LARGE SCALE GENOMIC DNA]</scope>
    <source>
        <strain evidence="2 3">US6-1</strain>
    </source>
</reference>
<dbReference type="Proteomes" id="UP000004030">
    <property type="component" value="Unassembled WGS sequence"/>
</dbReference>
<dbReference type="PROSITE" id="PS50164">
    <property type="entry name" value="GIY_YIG"/>
    <property type="match status" value="1"/>
</dbReference>
<dbReference type="Pfam" id="PF22945">
    <property type="entry name" value="LEM-3_GIY-YIG"/>
    <property type="match status" value="1"/>
</dbReference>
<evidence type="ECO:0000313" key="3">
    <source>
        <dbReference type="Proteomes" id="UP000004030"/>
    </source>
</evidence>
<keyword evidence="3" id="KW-1185">Reference proteome</keyword>
<protein>
    <recommendedName>
        <fullName evidence="1">GIY-YIG domain-containing protein</fullName>
    </recommendedName>
</protein>
<dbReference type="AlphaFoldDB" id="G6E7I4"/>
<organism evidence="2 3">
    <name type="scientific">Novosphingobium pentaromativorans US6-1</name>
    <dbReference type="NCBI Taxonomy" id="1088721"/>
    <lineage>
        <taxon>Bacteria</taxon>
        <taxon>Pseudomonadati</taxon>
        <taxon>Pseudomonadota</taxon>
        <taxon>Alphaproteobacteria</taxon>
        <taxon>Sphingomonadales</taxon>
        <taxon>Sphingomonadaceae</taxon>
        <taxon>Novosphingobium</taxon>
    </lineage>
</organism>
<gene>
    <name evidence="2" type="ORF">NSU_0319</name>
</gene>